<evidence type="ECO:0000256" key="1">
    <source>
        <dbReference type="SAM" id="Phobius"/>
    </source>
</evidence>
<dbReference type="Proteomes" id="UP000830115">
    <property type="component" value="Chromosome"/>
</dbReference>
<dbReference type="RefSeq" id="WP_248864986.1">
    <property type="nucleotide sequence ID" value="NZ_CP086322.1"/>
</dbReference>
<name>A0ABY4MCQ9_9ACTN</name>
<evidence type="ECO:0000313" key="3">
    <source>
        <dbReference type="Proteomes" id="UP000830115"/>
    </source>
</evidence>
<gene>
    <name evidence="2" type="ORF">K9S39_21500</name>
</gene>
<protein>
    <submittedName>
        <fullName evidence="2">Uncharacterized protein</fullName>
    </submittedName>
</protein>
<feature type="transmembrane region" description="Helical" evidence="1">
    <location>
        <begin position="6"/>
        <end position="28"/>
    </location>
</feature>
<proteinExistence type="predicted"/>
<accession>A0ABY4MCQ9</accession>
<keyword evidence="1" id="KW-0812">Transmembrane</keyword>
<keyword evidence="1" id="KW-0472">Membrane</keyword>
<reference evidence="2" key="1">
    <citation type="submission" date="2021-10" db="EMBL/GenBank/DDBJ databases">
        <title>Streptomyces nigrumlapis sp.nov.,an antimicrobial producing actinobacterium isolated from Black Gobi rocks.</title>
        <authorList>
            <person name="Wen Y."/>
            <person name="Zhang W."/>
            <person name="Liu X.G."/>
        </authorList>
    </citation>
    <scope>NUCLEOTIDE SEQUENCE</scope>
    <source>
        <strain evidence="2">ST13-2-2</strain>
    </source>
</reference>
<keyword evidence="1" id="KW-1133">Transmembrane helix</keyword>
<keyword evidence="3" id="KW-1185">Reference proteome</keyword>
<sequence length="49" mass="5012">MAAAILMPLVVTPVVLVPLVVTPVVLMVEMPMVVMLVMLGAGLRTAPGA</sequence>
<dbReference type="EMBL" id="CP086322">
    <property type="protein sequence ID" value="UQA94106.1"/>
    <property type="molecule type" value="Genomic_DNA"/>
</dbReference>
<organism evidence="2 3">
    <name type="scientific">Streptomyces halobius</name>
    <dbReference type="NCBI Taxonomy" id="2879846"/>
    <lineage>
        <taxon>Bacteria</taxon>
        <taxon>Bacillati</taxon>
        <taxon>Actinomycetota</taxon>
        <taxon>Actinomycetes</taxon>
        <taxon>Kitasatosporales</taxon>
        <taxon>Streptomycetaceae</taxon>
        <taxon>Streptomyces</taxon>
    </lineage>
</organism>
<evidence type="ECO:0000313" key="2">
    <source>
        <dbReference type="EMBL" id="UQA94106.1"/>
    </source>
</evidence>